<name>A0A397VJT6_9GLOM</name>
<dbReference type="EMBL" id="QKWP01000325">
    <property type="protein sequence ID" value="RIB22091.1"/>
    <property type="molecule type" value="Genomic_DNA"/>
</dbReference>
<protein>
    <submittedName>
        <fullName evidence="1">Uncharacterized protein</fullName>
    </submittedName>
</protein>
<evidence type="ECO:0000313" key="1">
    <source>
        <dbReference type="EMBL" id="RIB22091.1"/>
    </source>
</evidence>
<accession>A0A397VJT6</accession>
<comment type="caution">
    <text evidence="1">The sequence shown here is derived from an EMBL/GenBank/DDBJ whole genome shotgun (WGS) entry which is preliminary data.</text>
</comment>
<organism evidence="1 2">
    <name type="scientific">Gigaspora rosea</name>
    <dbReference type="NCBI Taxonomy" id="44941"/>
    <lineage>
        <taxon>Eukaryota</taxon>
        <taxon>Fungi</taxon>
        <taxon>Fungi incertae sedis</taxon>
        <taxon>Mucoromycota</taxon>
        <taxon>Glomeromycotina</taxon>
        <taxon>Glomeromycetes</taxon>
        <taxon>Diversisporales</taxon>
        <taxon>Gigasporaceae</taxon>
        <taxon>Gigaspora</taxon>
    </lineage>
</organism>
<gene>
    <name evidence="1" type="ORF">C2G38_2174871</name>
</gene>
<dbReference type="AlphaFoldDB" id="A0A397VJT6"/>
<keyword evidence="2" id="KW-1185">Reference proteome</keyword>
<reference evidence="1 2" key="1">
    <citation type="submission" date="2018-06" db="EMBL/GenBank/DDBJ databases">
        <title>Comparative genomics reveals the genomic features of Rhizophagus irregularis, R. cerebriforme, R. diaphanum and Gigaspora rosea, and their symbiotic lifestyle signature.</title>
        <authorList>
            <person name="Morin E."/>
            <person name="San Clemente H."/>
            <person name="Chen E.C.H."/>
            <person name="De La Providencia I."/>
            <person name="Hainaut M."/>
            <person name="Kuo A."/>
            <person name="Kohler A."/>
            <person name="Murat C."/>
            <person name="Tang N."/>
            <person name="Roy S."/>
            <person name="Loubradou J."/>
            <person name="Henrissat B."/>
            <person name="Grigoriev I.V."/>
            <person name="Corradi N."/>
            <person name="Roux C."/>
            <person name="Martin F.M."/>
        </authorList>
    </citation>
    <scope>NUCLEOTIDE SEQUENCE [LARGE SCALE GENOMIC DNA]</scope>
    <source>
        <strain evidence="1 2">DAOM 194757</strain>
    </source>
</reference>
<proteinExistence type="predicted"/>
<sequence length="99" mass="11175">MNIDFIISNINVVQDTQSSITLNVSKHYSNIDIIVKDTNSNIPYIVKKLYKLISKSLKQSFGLSTVIDESVALSQNLVLSTNISTDIVQIQKIKLTYWI</sequence>
<dbReference type="Proteomes" id="UP000266673">
    <property type="component" value="Unassembled WGS sequence"/>
</dbReference>
<evidence type="ECO:0000313" key="2">
    <source>
        <dbReference type="Proteomes" id="UP000266673"/>
    </source>
</evidence>